<dbReference type="Pfam" id="PF06568">
    <property type="entry name" value="YjiS-like"/>
    <property type="match status" value="1"/>
</dbReference>
<gene>
    <name evidence="2" type="ORF">K3248_04970</name>
</gene>
<name>A0ABS7I535_9HYPH</name>
<comment type="caution">
    <text evidence="2">The sequence shown here is derived from an EMBL/GenBank/DDBJ whole genome shotgun (WGS) entry which is preliminary data.</text>
</comment>
<dbReference type="InterPro" id="IPR009506">
    <property type="entry name" value="YjiS-like"/>
</dbReference>
<organism evidence="2 3">
    <name type="scientific">Bartonella raoultii</name>
    <dbReference type="NCBI Taxonomy" id="1457020"/>
    <lineage>
        <taxon>Bacteria</taxon>
        <taxon>Pseudomonadati</taxon>
        <taxon>Pseudomonadota</taxon>
        <taxon>Alphaproteobacteria</taxon>
        <taxon>Hyphomicrobiales</taxon>
        <taxon>Bartonellaceae</taxon>
        <taxon>Bartonella</taxon>
    </lineage>
</organism>
<dbReference type="EMBL" id="JAIFRO010000004">
    <property type="protein sequence ID" value="MBX4335938.1"/>
    <property type="molecule type" value="Genomic_DNA"/>
</dbReference>
<accession>A0ABS7I535</accession>
<reference evidence="2 3" key="1">
    <citation type="submission" date="2021-08" db="EMBL/GenBank/DDBJ databases">
        <title>Bartonella raoulti 094 sp. nov.</title>
        <authorList>
            <person name="Zgheib R."/>
            <person name="Hammoud A."/>
        </authorList>
    </citation>
    <scope>NUCLEOTIDE SEQUENCE [LARGE SCALE GENOMIC DNA]</scope>
    <source>
        <strain evidence="2 3">094</strain>
    </source>
</reference>
<feature type="domain" description="YjiS-like" evidence="1">
    <location>
        <begin position="9"/>
        <end position="38"/>
    </location>
</feature>
<keyword evidence="3" id="KW-1185">Reference proteome</keyword>
<evidence type="ECO:0000313" key="3">
    <source>
        <dbReference type="Proteomes" id="UP000746918"/>
    </source>
</evidence>
<protein>
    <submittedName>
        <fullName evidence="2">DUF1127 domain-containing protein</fullName>
    </submittedName>
</protein>
<sequence length="50" mass="6074">MNILRSYYHWRRYRRTVKALSHLSTYELNDMGICRGNIDSVARQFSRKPL</sequence>
<proteinExistence type="predicted"/>
<dbReference type="RefSeq" id="WP_220717295.1">
    <property type="nucleotide sequence ID" value="NZ_JAIFRO010000004.1"/>
</dbReference>
<evidence type="ECO:0000259" key="1">
    <source>
        <dbReference type="Pfam" id="PF06568"/>
    </source>
</evidence>
<dbReference type="Proteomes" id="UP000746918">
    <property type="component" value="Unassembled WGS sequence"/>
</dbReference>
<evidence type="ECO:0000313" key="2">
    <source>
        <dbReference type="EMBL" id="MBX4335938.1"/>
    </source>
</evidence>